<evidence type="ECO:0000313" key="1">
    <source>
        <dbReference type="EMBL" id="MCW3798829.1"/>
    </source>
</evidence>
<keyword evidence="1" id="KW-0489">Methyltransferase</keyword>
<dbReference type="Gene3D" id="3.40.50.150">
    <property type="entry name" value="Vaccinia Virus protein VP39"/>
    <property type="match status" value="1"/>
</dbReference>
<name>A0ABT3JIQ0_9SPHN</name>
<dbReference type="Proteomes" id="UP001526246">
    <property type="component" value="Unassembled WGS sequence"/>
</dbReference>
<dbReference type="GO" id="GO:0032259">
    <property type="term" value="P:methylation"/>
    <property type="evidence" value="ECO:0007669"/>
    <property type="project" value="UniProtKB-KW"/>
</dbReference>
<evidence type="ECO:0000313" key="2">
    <source>
        <dbReference type="Proteomes" id="UP001526246"/>
    </source>
</evidence>
<dbReference type="InterPro" id="IPR010342">
    <property type="entry name" value="DUF938"/>
</dbReference>
<dbReference type="PANTHER" id="PTHR20974:SF0">
    <property type="entry name" value="UPF0585 PROTEIN CG18661"/>
    <property type="match status" value="1"/>
</dbReference>
<keyword evidence="1" id="KW-0808">Transferase</keyword>
<dbReference type="GO" id="GO:0008168">
    <property type="term" value="F:methyltransferase activity"/>
    <property type="evidence" value="ECO:0007669"/>
    <property type="project" value="UniProtKB-KW"/>
</dbReference>
<dbReference type="PANTHER" id="PTHR20974">
    <property type="entry name" value="UPF0585 PROTEIN CG18661"/>
    <property type="match status" value="1"/>
</dbReference>
<accession>A0ABT3JIQ0</accession>
<reference evidence="1 2" key="1">
    <citation type="submission" date="2022-10" db="EMBL/GenBank/DDBJ databases">
        <title>Sphingomonas sp.</title>
        <authorList>
            <person name="Jin C."/>
        </authorList>
    </citation>
    <scope>NUCLEOTIDE SEQUENCE [LARGE SCALE GENOMIC DNA]</scope>
    <source>
        <strain evidence="1 2">BN140010</strain>
    </source>
</reference>
<dbReference type="RefSeq" id="WP_264883883.1">
    <property type="nucleotide sequence ID" value="NZ_JAPDOB010000002.1"/>
</dbReference>
<dbReference type="Pfam" id="PF06080">
    <property type="entry name" value="DUF938"/>
    <property type="match status" value="1"/>
</dbReference>
<keyword evidence="2" id="KW-1185">Reference proteome</keyword>
<dbReference type="EMBL" id="JAPDOB010000002">
    <property type="protein sequence ID" value="MCW3798829.1"/>
    <property type="molecule type" value="Genomic_DNA"/>
</dbReference>
<proteinExistence type="predicted"/>
<organism evidence="1 2">
    <name type="scientific">Sphingomonas arvum</name>
    <dbReference type="NCBI Taxonomy" id="2992113"/>
    <lineage>
        <taxon>Bacteria</taxon>
        <taxon>Pseudomonadati</taxon>
        <taxon>Pseudomonadota</taxon>
        <taxon>Alphaproteobacteria</taxon>
        <taxon>Sphingomonadales</taxon>
        <taxon>Sphingomonadaceae</taxon>
        <taxon>Sphingomonas</taxon>
    </lineage>
</organism>
<dbReference type="InterPro" id="IPR029063">
    <property type="entry name" value="SAM-dependent_MTases_sf"/>
</dbReference>
<sequence>MKLRAPAAGRNRGPIAAVLREWLPASGLVLELASGTGEHAVHFARNFPQLTWQPSDWDSKAVASIAAWGADGRRPNLREPVLLDVVDVPWPVEHADALLSINLVHISPWEVSLALLDGAARVLPPEAPLILYGPWRVTDEPVAESNLAFEAQLKARDERFGLREVGAFAAEAENRGLRLAEQRVMPANNRMLLFRRAG</sequence>
<gene>
    <name evidence="1" type="ORF">OMW55_13520</name>
</gene>
<dbReference type="SUPFAM" id="SSF53335">
    <property type="entry name" value="S-adenosyl-L-methionine-dependent methyltransferases"/>
    <property type="match status" value="1"/>
</dbReference>
<protein>
    <submittedName>
        <fullName evidence="1">Class I SAM-dependent methyltransferase</fullName>
    </submittedName>
</protein>
<comment type="caution">
    <text evidence="1">The sequence shown here is derived from an EMBL/GenBank/DDBJ whole genome shotgun (WGS) entry which is preliminary data.</text>
</comment>